<sequence>MLRLMVTPAHMALECPVSHCKRHFNTNRAPDCLRNHLRDAKDEDHQHIYAARYPNAYYSTVYTCPICTKTFKDNSKLKRHNQGLHQDNYSKSRCPKCNKILKYPLKEHISRNRCKGIWGSKKSLSKTGKAKQATSQYPHTNTSPPSPDITAQQARQTARNEAGLRTHSALRKAPTDDDVGAATSILSQRTARAVLDANNPQPPPMSTINNVQHPSSTMDEAALVYTHHMSPEGCLNSIRHESSFPPTEAARYVGGDVGVTPQGPPHNSTAPNSGFTSPMRCHPNTGQDVPYNDYTADLRWLGVFGTIWNSHQGQENVPCYDFTADLRWPGVFGTTWNSHLGQEIVDQQWMESSGPACNSDFQGLHSHDQTVDQPLSEAFGSG</sequence>
<proteinExistence type="predicted"/>
<gene>
    <name evidence="4" type="ORF">ABVK25_010781</name>
</gene>
<dbReference type="EMBL" id="JBHFEH010000075">
    <property type="protein sequence ID" value="KAL2048928.1"/>
    <property type="molecule type" value="Genomic_DNA"/>
</dbReference>
<dbReference type="Proteomes" id="UP001590951">
    <property type="component" value="Unassembled WGS sequence"/>
</dbReference>
<dbReference type="PROSITE" id="PS00028">
    <property type="entry name" value="ZINC_FINGER_C2H2_1"/>
    <property type="match status" value="1"/>
</dbReference>
<keyword evidence="1" id="KW-0862">Zinc</keyword>
<feature type="domain" description="C2H2-type" evidence="3">
    <location>
        <begin position="62"/>
        <end position="90"/>
    </location>
</feature>
<evidence type="ECO:0000256" key="1">
    <source>
        <dbReference type="PROSITE-ProRule" id="PRU00042"/>
    </source>
</evidence>
<dbReference type="PROSITE" id="PS50157">
    <property type="entry name" value="ZINC_FINGER_C2H2_2"/>
    <property type="match status" value="1"/>
</dbReference>
<reference evidence="4 5" key="1">
    <citation type="submission" date="2024-09" db="EMBL/GenBank/DDBJ databases">
        <title>Rethinking Asexuality: The Enigmatic Case of Functional Sexual Genes in Lepraria (Stereocaulaceae).</title>
        <authorList>
            <person name="Doellman M."/>
            <person name="Sun Y."/>
            <person name="Barcenas-Pena A."/>
            <person name="Lumbsch H.T."/>
            <person name="Grewe F."/>
        </authorList>
    </citation>
    <scope>NUCLEOTIDE SEQUENCE [LARGE SCALE GENOMIC DNA]</scope>
    <source>
        <strain evidence="4 5">Grewe 0041</strain>
    </source>
</reference>
<feature type="compositionally biased region" description="Polar residues" evidence="2">
    <location>
        <begin position="132"/>
        <end position="159"/>
    </location>
</feature>
<keyword evidence="1" id="KW-0479">Metal-binding</keyword>
<feature type="region of interest" description="Disordered" evidence="2">
    <location>
        <begin position="125"/>
        <end position="179"/>
    </location>
</feature>
<organism evidence="4 5">
    <name type="scientific">Lepraria finkii</name>
    <dbReference type="NCBI Taxonomy" id="1340010"/>
    <lineage>
        <taxon>Eukaryota</taxon>
        <taxon>Fungi</taxon>
        <taxon>Dikarya</taxon>
        <taxon>Ascomycota</taxon>
        <taxon>Pezizomycotina</taxon>
        <taxon>Lecanoromycetes</taxon>
        <taxon>OSLEUM clade</taxon>
        <taxon>Lecanoromycetidae</taxon>
        <taxon>Lecanorales</taxon>
        <taxon>Lecanorineae</taxon>
        <taxon>Stereocaulaceae</taxon>
        <taxon>Lepraria</taxon>
    </lineage>
</organism>
<protein>
    <recommendedName>
        <fullName evidence="3">C2H2-type domain-containing protein</fullName>
    </recommendedName>
</protein>
<evidence type="ECO:0000259" key="3">
    <source>
        <dbReference type="PROSITE" id="PS50157"/>
    </source>
</evidence>
<comment type="caution">
    <text evidence="4">The sequence shown here is derived from an EMBL/GenBank/DDBJ whole genome shotgun (WGS) entry which is preliminary data.</text>
</comment>
<evidence type="ECO:0000256" key="2">
    <source>
        <dbReference type="SAM" id="MobiDB-lite"/>
    </source>
</evidence>
<dbReference type="SMART" id="SM00355">
    <property type="entry name" value="ZnF_C2H2"/>
    <property type="match status" value="1"/>
</dbReference>
<keyword evidence="1" id="KW-0863">Zinc-finger</keyword>
<accession>A0ABR4ATB1</accession>
<keyword evidence="5" id="KW-1185">Reference proteome</keyword>
<feature type="region of interest" description="Disordered" evidence="2">
    <location>
        <begin position="356"/>
        <end position="382"/>
    </location>
</feature>
<evidence type="ECO:0000313" key="5">
    <source>
        <dbReference type="Proteomes" id="UP001590951"/>
    </source>
</evidence>
<dbReference type="Gene3D" id="3.30.160.60">
    <property type="entry name" value="Classic Zinc Finger"/>
    <property type="match status" value="1"/>
</dbReference>
<dbReference type="InterPro" id="IPR013087">
    <property type="entry name" value="Znf_C2H2_type"/>
</dbReference>
<name>A0ABR4ATB1_9LECA</name>
<evidence type="ECO:0000313" key="4">
    <source>
        <dbReference type="EMBL" id="KAL2048928.1"/>
    </source>
</evidence>